<sequence>MALGLGGRYLCFCLILAFVLVSHARTTLFFSEHDKVEMKVAGRSLKMISLNDYGETRANTRHDPSRNTDRRRGRKD</sequence>
<gene>
    <name evidence="3" type="ORF">QN277_018280</name>
</gene>
<keyword evidence="2" id="KW-0732">Signal</keyword>
<dbReference type="AlphaFoldDB" id="A0AAE1JVF1"/>
<evidence type="ECO:0000313" key="4">
    <source>
        <dbReference type="Proteomes" id="UP001293593"/>
    </source>
</evidence>
<feature type="signal peptide" evidence="2">
    <location>
        <begin position="1"/>
        <end position="24"/>
    </location>
</feature>
<feature type="region of interest" description="Disordered" evidence="1">
    <location>
        <begin position="55"/>
        <end position="76"/>
    </location>
</feature>
<comment type="caution">
    <text evidence="3">The sequence shown here is derived from an EMBL/GenBank/DDBJ whole genome shotgun (WGS) entry which is preliminary data.</text>
</comment>
<dbReference type="PANTHER" id="PTHR37177:SF4">
    <property type="entry name" value="PROTEIN PSY1"/>
    <property type="match status" value="1"/>
</dbReference>
<dbReference type="EMBL" id="JAWXYG010000004">
    <property type="protein sequence ID" value="KAK4275147.1"/>
    <property type="molecule type" value="Genomic_DNA"/>
</dbReference>
<evidence type="ECO:0000256" key="1">
    <source>
        <dbReference type="SAM" id="MobiDB-lite"/>
    </source>
</evidence>
<keyword evidence="4" id="KW-1185">Reference proteome</keyword>
<dbReference type="InterPro" id="IPR034430">
    <property type="entry name" value="PSY"/>
</dbReference>
<dbReference type="Proteomes" id="UP001293593">
    <property type="component" value="Unassembled WGS sequence"/>
</dbReference>
<name>A0AAE1JVF1_9FABA</name>
<accession>A0AAE1JVF1</accession>
<reference evidence="3" key="1">
    <citation type="submission" date="2023-10" db="EMBL/GenBank/DDBJ databases">
        <title>Chromosome-level genome of the transformable northern wattle, Acacia crassicarpa.</title>
        <authorList>
            <person name="Massaro I."/>
            <person name="Sinha N.R."/>
            <person name="Poethig S."/>
            <person name="Leichty A.R."/>
        </authorList>
    </citation>
    <scope>NUCLEOTIDE SEQUENCE</scope>
    <source>
        <strain evidence="3">Acra3RX</strain>
        <tissue evidence="3">Leaf</tissue>
    </source>
</reference>
<protein>
    <submittedName>
        <fullName evidence="3">Uncharacterized protein</fullName>
    </submittedName>
</protein>
<evidence type="ECO:0000256" key="2">
    <source>
        <dbReference type="SAM" id="SignalP"/>
    </source>
</evidence>
<feature type="chain" id="PRO_5041919649" evidence="2">
    <location>
        <begin position="25"/>
        <end position="76"/>
    </location>
</feature>
<organism evidence="3 4">
    <name type="scientific">Acacia crassicarpa</name>
    <name type="common">northern wattle</name>
    <dbReference type="NCBI Taxonomy" id="499986"/>
    <lineage>
        <taxon>Eukaryota</taxon>
        <taxon>Viridiplantae</taxon>
        <taxon>Streptophyta</taxon>
        <taxon>Embryophyta</taxon>
        <taxon>Tracheophyta</taxon>
        <taxon>Spermatophyta</taxon>
        <taxon>Magnoliopsida</taxon>
        <taxon>eudicotyledons</taxon>
        <taxon>Gunneridae</taxon>
        <taxon>Pentapetalae</taxon>
        <taxon>rosids</taxon>
        <taxon>fabids</taxon>
        <taxon>Fabales</taxon>
        <taxon>Fabaceae</taxon>
        <taxon>Caesalpinioideae</taxon>
        <taxon>mimosoid clade</taxon>
        <taxon>Acacieae</taxon>
        <taxon>Acacia</taxon>
    </lineage>
</organism>
<evidence type="ECO:0000313" key="3">
    <source>
        <dbReference type="EMBL" id="KAK4275147.1"/>
    </source>
</evidence>
<dbReference type="PANTHER" id="PTHR37177">
    <property type="entry name" value="PROTEIN PSY1"/>
    <property type="match status" value="1"/>
</dbReference>
<proteinExistence type="predicted"/>